<dbReference type="InterPro" id="IPR036271">
    <property type="entry name" value="Tet_transcr_reg_TetR-rel_C_sf"/>
</dbReference>
<keyword evidence="1 2" id="KW-0238">DNA-binding</keyword>
<dbReference type="InterPro" id="IPR050109">
    <property type="entry name" value="HTH-type_TetR-like_transc_reg"/>
</dbReference>
<dbReference type="OrthoDB" id="9789566at2"/>
<protein>
    <submittedName>
        <fullName evidence="5">HTH-type transcriptional repressor NicS</fullName>
    </submittedName>
</protein>
<dbReference type="Pfam" id="PF00440">
    <property type="entry name" value="TetR_N"/>
    <property type="match status" value="1"/>
</dbReference>
<feature type="DNA-binding region" description="H-T-H motif" evidence="2">
    <location>
        <begin position="47"/>
        <end position="66"/>
    </location>
</feature>
<evidence type="ECO:0000256" key="3">
    <source>
        <dbReference type="SAM" id="MobiDB-lite"/>
    </source>
</evidence>
<evidence type="ECO:0000313" key="5">
    <source>
        <dbReference type="EMBL" id="QDU34122.1"/>
    </source>
</evidence>
<dbReference type="SUPFAM" id="SSF48498">
    <property type="entry name" value="Tetracyclin repressor-like, C-terminal domain"/>
    <property type="match status" value="1"/>
</dbReference>
<dbReference type="PANTHER" id="PTHR30328">
    <property type="entry name" value="TRANSCRIPTIONAL REPRESSOR"/>
    <property type="match status" value="1"/>
</dbReference>
<feature type="region of interest" description="Disordered" evidence="3">
    <location>
        <begin position="1"/>
        <end position="22"/>
    </location>
</feature>
<keyword evidence="6" id="KW-1185">Reference proteome</keyword>
<dbReference type="GO" id="GO:0003677">
    <property type="term" value="F:DNA binding"/>
    <property type="evidence" value="ECO:0007669"/>
    <property type="project" value="UniProtKB-UniRule"/>
</dbReference>
<reference evidence="5 6" key="1">
    <citation type="submission" date="2019-02" db="EMBL/GenBank/DDBJ databases">
        <title>Deep-cultivation of Planctomycetes and their phenomic and genomic characterization uncovers novel biology.</title>
        <authorList>
            <person name="Wiegand S."/>
            <person name="Jogler M."/>
            <person name="Boedeker C."/>
            <person name="Pinto D."/>
            <person name="Vollmers J."/>
            <person name="Rivas-Marin E."/>
            <person name="Kohn T."/>
            <person name="Peeters S.H."/>
            <person name="Heuer A."/>
            <person name="Rast P."/>
            <person name="Oberbeckmann S."/>
            <person name="Bunk B."/>
            <person name="Jeske O."/>
            <person name="Meyerdierks A."/>
            <person name="Storesund J.E."/>
            <person name="Kallscheuer N."/>
            <person name="Luecker S."/>
            <person name="Lage O.M."/>
            <person name="Pohl T."/>
            <person name="Merkel B.J."/>
            <person name="Hornburger P."/>
            <person name="Mueller R.-W."/>
            <person name="Bruemmer F."/>
            <person name="Labrenz M."/>
            <person name="Spormann A.M."/>
            <person name="Op den Camp H."/>
            <person name="Overmann J."/>
            <person name="Amann R."/>
            <person name="Jetten M.S.M."/>
            <person name="Mascher T."/>
            <person name="Medema M.H."/>
            <person name="Devos D.P."/>
            <person name="Kaster A.-K."/>
            <person name="Ovreas L."/>
            <person name="Rohde M."/>
            <person name="Galperin M.Y."/>
            <person name="Jogler C."/>
        </authorList>
    </citation>
    <scope>NUCLEOTIDE SEQUENCE [LARGE SCALE GENOMIC DNA]</scope>
    <source>
        <strain evidence="5 6">KS4</strain>
    </source>
</reference>
<organism evidence="5 6">
    <name type="scientific">Poriferisphaera corsica</name>
    <dbReference type="NCBI Taxonomy" id="2528020"/>
    <lineage>
        <taxon>Bacteria</taxon>
        <taxon>Pseudomonadati</taxon>
        <taxon>Planctomycetota</taxon>
        <taxon>Phycisphaerae</taxon>
        <taxon>Phycisphaerales</taxon>
        <taxon>Phycisphaeraceae</taxon>
        <taxon>Poriferisphaera</taxon>
    </lineage>
</organism>
<dbReference type="PROSITE" id="PS50977">
    <property type="entry name" value="HTH_TETR_2"/>
    <property type="match status" value="1"/>
</dbReference>
<dbReference type="RefSeq" id="WP_145077709.1">
    <property type="nucleotide sequence ID" value="NZ_CP036425.1"/>
</dbReference>
<name>A0A517YVB6_9BACT</name>
<dbReference type="PRINTS" id="PR00455">
    <property type="entry name" value="HTHTETR"/>
</dbReference>
<evidence type="ECO:0000256" key="1">
    <source>
        <dbReference type="ARBA" id="ARBA00023125"/>
    </source>
</evidence>
<sequence length="223" mass="25907">METTQVVNVSTKRHRGRPAGANAEMQKNRILQHACDAFAEFGPDSTRLQDIAERAGVDRRLVYHYFKSKDRLYLDVLRDIFSKLVNLSEDIAAGQTNLDVVIEQLMTRYYHFCRTNPAYVRLLMWENLRDARGLKEYAEKCEMIRHNFEFMKPLILTAAREKRCRIDLDPTLLVLSCLGHCLYFLSHGSSLELFFHCDATSDNAQDRWLAHSIQIIRDGIRPV</sequence>
<feature type="compositionally biased region" description="Polar residues" evidence="3">
    <location>
        <begin position="1"/>
        <end position="10"/>
    </location>
</feature>
<accession>A0A517YVB6</accession>
<dbReference type="Gene3D" id="1.10.357.10">
    <property type="entry name" value="Tetracycline Repressor, domain 2"/>
    <property type="match status" value="1"/>
</dbReference>
<dbReference type="Pfam" id="PF17938">
    <property type="entry name" value="TetR_C_29"/>
    <property type="match status" value="1"/>
</dbReference>
<evidence type="ECO:0000313" key="6">
    <source>
        <dbReference type="Proteomes" id="UP000317369"/>
    </source>
</evidence>
<dbReference type="KEGG" id="pcor:KS4_21840"/>
<dbReference type="InterPro" id="IPR001647">
    <property type="entry name" value="HTH_TetR"/>
</dbReference>
<dbReference type="PANTHER" id="PTHR30328:SF54">
    <property type="entry name" value="HTH-TYPE TRANSCRIPTIONAL REPRESSOR SCO4008"/>
    <property type="match status" value="1"/>
</dbReference>
<dbReference type="InterPro" id="IPR041474">
    <property type="entry name" value="NicS_C"/>
</dbReference>
<dbReference type="AlphaFoldDB" id="A0A517YVB6"/>
<proteinExistence type="predicted"/>
<dbReference type="Proteomes" id="UP000317369">
    <property type="component" value="Chromosome"/>
</dbReference>
<feature type="domain" description="HTH tetR-type" evidence="4">
    <location>
        <begin position="24"/>
        <end position="84"/>
    </location>
</feature>
<gene>
    <name evidence="5" type="primary">nicS_1</name>
    <name evidence="5" type="ORF">KS4_21840</name>
</gene>
<dbReference type="InterPro" id="IPR009057">
    <property type="entry name" value="Homeodomain-like_sf"/>
</dbReference>
<evidence type="ECO:0000256" key="2">
    <source>
        <dbReference type="PROSITE-ProRule" id="PRU00335"/>
    </source>
</evidence>
<evidence type="ECO:0000259" key="4">
    <source>
        <dbReference type="PROSITE" id="PS50977"/>
    </source>
</evidence>
<dbReference type="SUPFAM" id="SSF46689">
    <property type="entry name" value="Homeodomain-like"/>
    <property type="match status" value="1"/>
</dbReference>
<dbReference type="EMBL" id="CP036425">
    <property type="protein sequence ID" value="QDU34122.1"/>
    <property type="molecule type" value="Genomic_DNA"/>
</dbReference>